<organism evidence="1">
    <name type="scientific">marine sediment metagenome</name>
    <dbReference type="NCBI Taxonomy" id="412755"/>
    <lineage>
        <taxon>unclassified sequences</taxon>
        <taxon>metagenomes</taxon>
        <taxon>ecological metagenomes</taxon>
    </lineage>
</organism>
<dbReference type="EMBL" id="BART01035262">
    <property type="protein sequence ID" value="GAH12668.1"/>
    <property type="molecule type" value="Genomic_DNA"/>
</dbReference>
<gene>
    <name evidence="1" type="ORF">S01H4_59970</name>
</gene>
<comment type="caution">
    <text evidence="1">The sequence shown here is derived from an EMBL/GenBank/DDBJ whole genome shotgun (WGS) entry which is preliminary data.</text>
</comment>
<evidence type="ECO:0000313" key="1">
    <source>
        <dbReference type="EMBL" id="GAH12668.1"/>
    </source>
</evidence>
<accession>X1EVM5</accession>
<sequence length="119" mass="13899">EKEVIDKLNKAKEVLRWCQENANEEWMVKHLALVMLTIAQALAELQKHLDYGFYGDEFRVFVKDKNGKFQAYDERGWANTDVLNGECWKNGSYKIKGNIKDFINPLKRNSEDLEEVSIS</sequence>
<protein>
    <submittedName>
        <fullName evidence="1">Uncharacterized protein</fullName>
    </submittedName>
</protein>
<reference evidence="1" key="1">
    <citation type="journal article" date="2014" name="Front. Microbiol.">
        <title>High frequency of phylogenetically diverse reductive dehalogenase-homologous genes in deep subseafloor sedimentary metagenomes.</title>
        <authorList>
            <person name="Kawai M."/>
            <person name="Futagami T."/>
            <person name="Toyoda A."/>
            <person name="Takaki Y."/>
            <person name="Nishi S."/>
            <person name="Hori S."/>
            <person name="Arai W."/>
            <person name="Tsubouchi T."/>
            <person name="Morono Y."/>
            <person name="Uchiyama I."/>
            <person name="Ito T."/>
            <person name="Fujiyama A."/>
            <person name="Inagaki F."/>
            <person name="Takami H."/>
        </authorList>
    </citation>
    <scope>NUCLEOTIDE SEQUENCE</scope>
    <source>
        <strain evidence="1">Expedition CK06-06</strain>
    </source>
</reference>
<name>X1EVM5_9ZZZZ</name>
<dbReference type="AlphaFoldDB" id="X1EVM5"/>
<feature type="non-terminal residue" evidence="1">
    <location>
        <position position="1"/>
    </location>
</feature>
<proteinExistence type="predicted"/>